<sequence length="91" mass="9967">MDAKEFEAALLRDGFSADIRVVEPNTSNPEHSHPYDVRGLVLEGDITLTTVEGSRTYRPGEVFTMEAGRPHAELFGPQGARNLVGRFTPPA</sequence>
<accession>A0AAF1JYM8</accession>
<dbReference type="AlphaFoldDB" id="A0AAF1JYM8"/>
<name>A0AAF1JYM8_9PROT</name>
<gene>
    <name evidence="2" type="ORF">GXW79_13510</name>
</gene>
<evidence type="ECO:0000259" key="1">
    <source>
        <dbReference type="Pfam" id="PF07883"/>
    </source>
</evidence>
<evidence type="ECO:0000313" key="3">
    <source>
        <dbReference type="Proteomes" id="UP001196068"/>
    </source>
</evidence>
<dbReference type="Proteomes" id="UP001196068">
    <property type="component" value="Unassembled WGS sequence"/>
</dbReference>
<dbReference type="RefSeq" id="WP_211874941.1">
    <property type="nucleotide sequence ID" value="NZ_JAAEDH010000015.1"/>
</dbReference>
<proteinExistence type="predicted"/>
<reference evidence="2" key="1">
    <citation type="submission" date="2020-01" db="EMBL/GenBank/DDBJ databases">
        <authorList>
            <person name="Rat A."/>
        </authorList>
    </citation>
    <scope>NUCLEOTIDE SEQUENCE</scope>
    <source>
        <strain evidence="2">LMG 28251</strain>
    </source>
</reference>
<dbReference type="InterPro" id="IPR011051">
    <property type="entry name" value="RmlC_Cupin_sf"/>
</dbReference>
<dbReference type="InterPro" id="IPR014710">
    <property type="entry name" value="RmlC-like_jellyroll"/>
</dbReference>
<dbReference type="Pfam" id="PF07883">
    <property type="entry name" value="Cupin_2"/>
    <property type="match status" value="1"/>
</dbReference>
<dbReference type="InterPro" id="IPR013096">
    <property type="entry name" value="Cupin_2"/>
</dbReference>
<protein>
    <submittedName>
        <fullName evidence="2">Cupin domain-containing protein</fullName>
    </submittedName>
</protein>
<dbReference type="EMBL" id="JAAEDH010000015">
    <property type="protein sequence ID" value="MBR0656095.1"/>
    <property type="molecule type" value="Genomic_DNA"/>
</dbReference>
<keyword evidence="3" id="KW-1185">Reference proteome</keyword>
<evidence type="ECO:0000313" key="2">
    <source>
        <dbReference type="EMBL" id="MBR0656095.1"/>
    </source>
</evidence>
<dbReference type="Gene3D" id="2.60.120.10">
    <property type="entry name" value="Jelly Rolls"/>
    <property type="match status" value="1"/>
</dbReference>
<organism evidence="2 3">
    <name type="scientific">Plastoroseomonas arctica</name>
    <dbReference type="NCBI Taxonomy" id="1509237"/>
    <lineage>
        <taxon>Bacteria</taxon>
        <taxon>Pseudomonadati</taxon>
        <taxon>Pseudomonadota</taxon>
        <taxon>Alphaproteobacteria</taxon>
        <taxon>Acetobacterales</taxon>
        <taxon>Acetobacteraceae</taxon>
        <taxon>Plastoroseomonas</taxon>
    </lineage>
</organism>
<reference evidence="2" key="2">
    <citation type="journal article" date="2021" name="Syst. Appl. Microbiol.">
        <title>Roseomonas hellenica sp. nov., isolated from roots of wild-growing Alkanna tinctoria.</title>
        <authorList>
            <person name="Rat A."/>
            <person name="Naranjo H.D."/>
            <person name="Lebbe L."/>
            <person name="Cnockaert M."/>
            <person name="Krigas N."/>
            <person name="Grigoriadou K."/>
            <person name="Maloupa E."/>
            <person name="Willems A."/>
        </authorList>
    </citation>
    <scope>NUCLEOTIDE SEQUENCE</scope>
    <source>
        <strain evidence="2">LMG 28251</strain>
    </source>
</reference>
<feature type="domain" description="Cupin type-2" evidence="1">
    <location>
        <begin position="21"/>
        <end position="72"/>
    </location>
</feature>
<comment type="caution">
    <text evidence="2">The sequence shown here is derived from an EMBL/GenBank/DDBJ whole genome shotgun (WGS) entry which is preliminary data.</text>
</comment>
<dbReference type="SUPFAM" id="SSF51182">
    <property type="entry name" value="RmlC-like cupins"/>
    <property type="match status" value="1"/>
</dbReference>